<dbReference type="Gene3D" id="3.40.50.450">
    <property type="match status" value="1"/>
</dbReference>
<keyword evidence="2 8" id="KW-0808">Transferase</keyword>
<keyword evidence="3" id="KW-0479">Metal-binding</keyword>
<evidence type="ECO:0000256" key="1">
    <source>
        <dbReference type="ARBA" id="ARBA00001946"/>
    </source>
</evidence>
<dbReference type="EMBL" id="JACCBX010000002">
    <property type="protein sequence ID" value="NYE04240.1"/>
    <property type="molecule type" value="Genomic_DNA"/>
</dbReference>
<organism evidence="8 9">
    <name type="scientific">Neobacillus niacini</name>
    <dbReference type="NCBI Taxonomy" id="86668"/>
    <lineage>
        <taxon>Bacteria</taxon>
        <taxon>Bacillati</taxon>
        <taxon>Bacillota</taxon>
        <taxon>Bacilli</taxon>
        <taxon>Bacillales</taxon>
        <taxon>Bacillaceae</taxon>
        <taxon>Neobacillus</taxon>
    </lineage>
</organism>
<dbReference type="Gene3D" id="3.40.50.460">
    <property type="entry name" value="Phosphofructokinase domain"/>
    <property type="match status" value="1"/>
</dbReference>
<dbReference type="Pfam" id="PF00365">
    <property type="entry name" value="PFK"/>
    <property type="match status" value="1"/>
</dbReference>
<accession>A0A852T664</accession>
<evidence type="ECO:0000256" key="5">
    <source>
        <dbReference type="ARBA" id="ARBA00022842"/>
    </source>
</evidence>
<dbReference type="EC" id="2.7.1.11" evidence="8"/>
<reference evidence="9" key="1">
    <citation type="submission" date="2020-07" db="EMBL/GenBank/DDBJ databases">
        <authorList>
            <person name="Partida-Martinez L."/>
            <person name="Huntemann M."/>
            <person name="Clum A."/>
            <person name="Wang J."/>
            <person name="Palaniappan K."/>
            <person name="Ritter S."/>
            <person name="Chen I.-M."/>
            <person name="Stamatis D."/>
            <person name="Reddy T."/>
            <person name="O'Malley R."/>
            <person name="Daum C."/>
            <person name="Shapiro N."/>
            <person name="Ivanova N."/>
            <person name="Kyrpides N."/>
            <person name="Woyke T."/>
        </authorList>
    </citation>
    <scope>NUCLEOTIDE SEQUENCE [LARGE SCALE GENOMIC DNA]</scope>
    <source>
        <strain evidence="9">AT2.8</strain>
    </source>
</reference>
<evidence type="ECO:0000313" key="8">
    <source>
        <dbReference type="EMBL" id="NYE04240.1"/>
    </source>
</evidence>
<dbReference type="GO" id="GO:0046872">
    <property type="term" value="F:metal ion binding"/>
    <property type="evidence" value="ECO:0007669"/>
    <property type="project" value="UniProtKB-KW"/>
</dbReference>
<dbReference type="GO" id="GO:0003872">
    <property type="term" value="F:6-phosphofructokinase activity"/>
    <property type="evidence" value="ECO:0007669"/>
    <property type="project" value="UniProtKB-EC"/>
</dbReference>
<evidence type="ECO:0000259" key="7">
    <source>
        <dbReference type="Pfam" id="PF00365"/>
    </source>
</evidence>
<dbReference type="InterPro" id="IPR050929">
    <property type="entry name" value="PFKA"/>
</dbReference>
<dbReference type="SUPFAM" id="SSF53784">
    <property type="entry name" value="Phosphofructokinase"/>
    <property type="match status" value="1"/>
</dbReference>
<proteinExistence type="inferred from homology"/>
<dbReference type="InterPro" id="IPR000023">
    <property type="entry name" value="Phosphofructokinase_dom"/>
</dbReference>
<evidence type="ECO:0000313" key="9">
    <source>
        <dbReference type="Proteomes" id="UP000548423"/>
    </source>
</evidence>
<gene>
    <name evidence="8" type="ORF">F4694_000984</name>
</gene>
<protein>
    <submittedName>
        <fullName evidence="8">6-phosphofructokinase 1</fullName>
        <ecNumber evidence="8">2.7.1.11</ecNumber>
    </submittedName>
</protein>
<feature type="domain" description="Phosphofructokinase" evidence="7">
    <location>
        <begin position="2"/>
        <end position="288"/>
    </location>
</feature>
<dbReference type="InterPro" id="IPR022953">
    <property type="entry name" value="ATP_PFK"/>
</dbReference>
<comment type="similarity">
    <text evidence="6">Belongs to the phosphofructokinase type A (PFKA) family.</text>
</comment>
<dbReference type="GO" id="GO:0006002">
    <property type="term" value="P:fructose 6-phosphate metabolic process"/>
    <property type="evidence" value="ECO:0007669"/>
    <property type="project" value="InterPro"/>
</dbReference>
<dbReference type="InterPro" id="IPR035966">
    <property type="entry name" value="PKF_sf"/>
</dbReference>
<name>A0A852T664_9BACI</name>
<dbReference type="PIRSF" id="PIRSF036483">
    <property type="entry name" value="PFK_XF0274"/>
    <property type="match status" value="1"/>
</dbReference>
<dbReference type="NCBIfam" id="NF010675">
    <property type="entry name" value="PRK14072.1"/>
    <property type="match status" value="1"/>
</dbReference>
<dbReference type="AlphaFoldDB" id="A0A852T664"/>
<evidence type="ECO:0000256" key="4">
    <source>
        <dbReference type="ARBA" id="ARBA00022777"/>
    </source>
</evidence>
<dbReference type="UniPathway" id="UPA00109">
    <property type="reaction ID" value="UER00182"/>
</dbReference>
<evidence type="ECO:0000256" key="6">
    <source>
        <dbReference type="ARBA" id="ARBA00038478"/>
    </source>
</evidence>
<comment type="caution">
    <text evidence="8">The sequence shown here is derived from an EMBL/GenBank/DDBJ whole genome shotgun (WGS) entry which is preliminary data.</text>
</comment>
<dbReference type="PRINTS" id="PR00476">
    <property type="entry name" value="PHFRCTKINASE"/>
</dbReference>
<evidence type="ECO:0000256" key="3">
    <source>
        <dbReference type="ARBA" id="ARBA00022723"/>
    </source>
</evidence>
<sequence>MNIFVAQSGGPTPVINSTLYGVLDQSEEVDEIKNVYASLNGLEGLLKNNIILLNDKVDLIKKAKEQPGAILGGSRLELTNVDFEEIVDKLLDLSIDVFCYIGGNGSSTTINKVHDICESRNVGIKCIFIPKTVDNDICGTDHTPGYLSAAKFLIQSLNQIEADIRSNSFPPQIEIMEVMGGNAGWLIGASAIRKKHRYDFPQLVYLPERETSIDEILSDIQSALKENTNILIMVPDHMKLKSITSDITIHNPRQKYNGGISYRLAQEIQQHLEIKTSITIPNKLYRSSMCLVSHQDLHEAEIIGREAIRVALRGESGKMIGIERSSNTPYEYKLTCVDLSEVSGKERTLPSDFWDNTNFMPTDKFRNYLKPLLEKEINMESNYVTNESLY</sequence>
<comment type="cofactor">
    <cofactor evidence="1">
        <name>Mg(2+)</name>
        <dbReference type="ChEBI" id="CHEBI:18420"/>
    </cofactor>
</comment>
<dbReference type="PANTHER" id="PTHR45770">
    <property type="entry name" value="ATP-DEPENDENT 6-PHOSPHOFRUCTOKINASE 1"/>
    <property type="match status" value="1"/>
</dbReference>
<reference evidence="9" key="2">
    <citation type="submission" date="2020-08" db="EMBL/GenBank/DDBJ databases">
        <title>The Agave Microbiome: Exploring the role of microbial communities in plant adaptations to desert environments.</title>
        <authorList>
            <person name="Partida-Martinez L.P."/>
        </authorList>
    </citation>
    <scope>NUCLEOTIDE SEQUENCE [LARGE SCALE GENOMIC DNA]</scope>
    <source>
        <strain evidence="9">AT2.8</strain>
    </source>
</reference>
<dbReference type="Proteomes" id="UP000548423">
    <property type="component" value="Unassembled WGS sequence"/>
</dbReference>
<keyword evidence="4" id="KW-0418">Kinase</keyword>
<keyword evidence="5" id="KW-0460">Magnesium</keyword>
<evidence type="ECO:0000256" key="2">
    <source>
        <dbReference type="ARBA" id="ARBA00022679"/>
    </source>
</evidence>